<organism evidence="2 5">
    <name type="scientific">Poseidonibacter ostreae</name>
    <dbReference type="NCBI Taxonomy" id="2654171"/>
    <lineage>
        <taxon>Bacteria</taxon>
        <taxon>Pseudomonadati</taxon>
        <taxon>Campylobacterota</taxon>
        <taxon>Epsilonproteobacteria</taxon>
        <taxon>Campylobacterales</taxon>
        <taxon>Arcobacteraceae</taxon>
        <taxon>Poseidonibacter</taxon>
    </lineage>
</organism>
<evidence type="ECO:0000313" key="3">
    <source>
        <dbReference type="EMBL" id="KAB7890711.1"/>
    </source>
</evidence>
<evidence type="ECO:0000313" key="2">
    <source>
        <dbReference type="EMBL" id="KAB7888522.1"/>
    </source>
</evidence>
<proteinExistence type="predicted"/>
<sequence length="194" mass="22981">MVIKSFLFIGSNHITDFINTIYTPHSEVIELLINYSDVQEWFLKVGLVKKFDELSIDKKKKYFEEILNYRKLIRDSFKNYLEHNSSLDNLIKVSNNILLKSSVHPQILIKDDIYVLEYISNTSNHNRLLSILAIEFIKLLSSEKFKYLKKCDNHKCSLYFIDTSKNHSRRWCSMDICGNRSKVNSFSKRKKVKE</sequence>
<accession>A0A6L4WS60</accession>
<comment type="caution">
    <text evidence="2">The sequence shown here is derived from an EMBL/GenBank/DDBJ whole genome shotgun (WGS) entry which is preliminary data.</text>
</comment>
<evidence type="ECO:0000313" key="4">
    <source>
        <dbReference type="Proteomes" id="UP000461010"/>
    </source>
</evidence>
<name>A0A6L4WS60_9BACT</name>
<dbReference type="InterPro" id="IPR023286">
    <property type="entry name" value="ABATE_dom_sf"/>
</dbReference>
<dbReference type="Pfam" id="PF11706">
    <property type="entry name" value="zf-CGNR"/>
    <property type="match status" value="1"/>
</dbReference>
<dbReference type="InterPro" id="IPR021005">
    <property type="entry name" value="Znf_CGNR"/>
</dbReference>
<dbReference type="Proteomes" id="UP000472839">
    <property type="component" value="Unassembled WGS sequence"/>
</dbReference>
<evidence type="ECO:0000313" key="5">
    <source>
        <dbReference type="Proteomes" id="UP000472839"/>
    </source>
</evidence>
<protein>
    <recommendedName>
        <fullName evidence="1">Zinc finger CGNR domain-containing protein</fullName>
    </recommendedName>
</protein>
<dbReference type="Proteomes" id="UP000461010">
    <property type="component" value="Unassembled WGS sequence"/>
</dbReference>
<dbReference type="EMBL" id="WFKJ01000022">
    <property type="protein sequence ID" value="KAB7890711.1"/>
    <property type="molecule type" value="Genomic_DNA"/>
</dbReference>
<dbReference type="InterPro" id="IPR010852">
    <property type="entry name" value="ABATE"/>
</dbReference>
<reference evidence="4 5" key="1">
    <citation type="submission" date="2019-10" db="EMBL/GenBank/DDBJ databases">
        <title>Poseidonibacter ostreae sp. nov., isolated from the gut of the Ostrea denselamellosa.</title>
        <authorList>
            <person name="Choi A."/>
        </authorList>
    </citation>
    <scope>NUCLEOTIDE SEQUENCE [LARGE SCALE GENOMIC DNA]</scope>
    <source>
        <strain evidence="2 5">SJOD-M-33</strain>
        <strain evidence="3 4">SJOD-M-5</strain>
    </source>
</reference>
<dbReference type="Gene3D" id="1.10.3300.10">
    <property type="entry name" value="Jann2411-like domain"/>
    <property type="match status" value="1"/>
</dbReference>
<feature type="domain" description="Zinc finger CGNR" evidence="1">
    <location>
        <begin position="148"/>
        <end position="190"/>
    </location>
</feature>
<dbReference type="PANTHER" id="PTHR35525:SF3">
    <property type="entry name" value="BLL6575 PROTEIN"/>
    <property type="match status" value="1"/>
</dbReference>
<dbReference type="AlphaFoldDB" id="A0A6L4WS60"/>
<dbReference type="PANTHER" id="PTHR35525">
    <property type="entry name" value="BLL6575 PROTEIN"/>
    <property type="match status" value="1"/>
</dbReference>
<evidence type="ECO:0000259" key="1">
    <source>
        <dbReference type="Pfam" id="PF11706"/>
    </source>
</evidence>
<keyword evidence="4" id="KW-1185">Reference proteome</keyword>
<dbReference type="SUPFAM" id="SSF160904">
    <property type="entry name" value="Jann2411-like"/>
    <property type="match status" value="1"/>
</dbReference>
<gene>
    <name evidence="3" type="ORF">GBG18_08220</name>
    <name evidence="2" type="ORF">GBG19_09050</name>
</gene>
<dbReference type="EMBL" id="WFKK01000024">
    <property type="protein sequence ID" value="KAB7888522.1"/>
    <property type="molecule type" value="Genomic_DNA"/>
</dbReference>